<evidence type="ECO:0000313" key="3">
    <source>
        <dbReference type="Proteomes" id="UP000261620"/>
    </source>
</evidence>
<proteinExistence type="predicted"/>
<reference evidence="2" key="1">
    <citation type="submission" date="2025-08" db="UniProtKB">
        <authorList>
            <consortium name="Ensembl"/>
        </authorList>
    </citation>
    <scope>IDENTIFICATION</scope>
</reference>
<keyword evidence="3" id="KW-1185">Reference proteome</keyword>
<reference evidence="2" key="2">
    <citation type="submission" date="2025-09" db="UniProtKB">
        <authorList>
            <consortium name="Ensembl"/>
        </authorList>
    </citation>
    <scope>IDENTIFICATION</scope>
</reference>
<dbReference type="Ensembl" id="ENSMMOT00000029001.1">
    <property type="protein sequence ID" value="ENSMMOP00000028519.1"/>
    <property type="gene ID" value="ENSMMOG00000021540.1"/>
</dbReference>
<sequence>RRGKPAGETEQTGTSGPRTRVKITGSERYTLVDPLCTEAEITWELTTRLLRLVSDPWPSPRLRRRVEFWVVRKEPRFL</sequence>
<accession>A0A3Q3XMD6</accession>
<protein>
    <submittedName>
        <fullName evidence="2">Uncharacterized protein</fullName>
    </submittedName>
</protein>
<dbReference type="OMA" id="TEAEMTW"/>
<dbReference type="Proteomes" id="UP000261620">
    <property type="component" value="Unplaced"/>
</dbReference>
<organism evidence="2 3">
    <name type="scientific">Mola mola</name>
    <name type="common">Ocean sunfish</name>
    <name type="synonym">Tetraodon mola</name>
    <dbReference type="NCBI Taxonomy" id="94237"/>
    <lineage>
        <taxon>Eukaryota</taxon>
        <taxon>Metazoa</taxon>
        <taxon>Chordata</taxon>
        <taxon>Craniata</taxon>
        <taxon>Vertebrata</taxon>
        <taxon>Euteleostomi</taxon>
        <taxon>Actinopterygii</taxon>
        <taxon>Neopterygii</taxon>
        <taxon>Teleostei</taxon>
        <taxon>Neoteleostei</taxon>
        <taxon>Acanthomorphata</taxon>
        <taxon>Eupercaria</taxon>
        <taxon>Tetraodontiformes</taxon>
        <taxon>Molidae</taxon>
        <taxon>Mola</taxon>
    </lineage>
</organism>
<feature type="region of interest" description="Disordered" evidence="1">
    <location>
        <begin position="1"/>
        <end position="21"/>
    </location>
</feature>
<name>A0A3Q3XMD6_MOLML</name>
<dbReference type="AlphaFoldDB" id="A0A3Q3XMD6"/>
<evidence type="ECO:0000256" key="1">
    <source>
        <dbReference type="SAM" id="MobiDB-lite"/>
    </source>
</evidence>
<evidence type="ECO:0000313" key="2">
    <source>
        <dbReference type="Ensembl" id="ENSMMOP00000028519.1"/>
    </source>
</evidence>